<reference evidence="1" key="1">
    <citation type="submission" date="2021-01" db="EMBL/GenBank/DDBJ databases">
        <authorList>
            <person name="Corre E."/>
            <person name="Pelletier E."/>
            <person name="Niang G."/>
            <person name="Scheremetjew M."/>
            <person name="Finn R."/>
            <person name="Kale V."/>
            <person name="Holt S."/>
            <person name="Cochrane G."/>
            <person name="Meng A."/>
            <person name="Brown T."/>
            <person name="Cohen L."/>
        </authorList>
    </citation>
    <scope>NUCLEOTIDE SEQUENCE</scope>
    <source>
        <strain evidence="1">CCMP127</strain>
    </source>
</reference>
<dbReference type="InterPro" id="IPR004344">
    <property type="entry name" value="TTL/TTLL_fam"/>
</dbReference>
<proteinExistence type="predicted"/>
<dbReference type="AlphaFoldDB" id="A0A7S3L5X7"/>
<organism evidence="1">
    <name type="scientific">Amphora coffeiformis</name>
    <dbReference type="NCBI Taxonomy" id="265554"/>
    <lineage>
        <taxon>Eukaryota</taxon>
        <taxon>Sar</taxon>
        <taxon>Stramenopiles</taxon>
        <taxon>Ochrophyta</taxon>
        <taxon>Bacillariophyta</taxon>
        <taxon>Bacillariophyceae</taxon>
        <taxon>Bacillariophycidae</taxon>
        <taxon>Thalassiophysales</taxon>
        <taxon>Catenulaceae</taxon>
        <taxon>Amphora</taxon>
    </lineage>
</organism>
<dbReference type="EMBL" id="HBIM01012596">
    <property type="protein sequence ID" value="CAE0413054.1"/>
    <property type="molecule type" value="Transcribed_RNA"/>
</dbReference>
<dbReference type="SUPFAM" id="SSF56059">
    <property type="entry name" value="Glutathione synthetase ATP-binding domain-like"/>
    <property type="match status" value="1"/>
</dbReference>
<gene>
    <name evidence="1" type="ORF">ACOF00016_LOCUS10312</name>
</gene>
<name>A0A7S3L5X7_9STRA</name>
<dbReference type="Pfam" id="PF03133">
    <property type="entry name" value="TTL"/>
    <property type="match status" value="1"/>
</dbReference>
<evidence type="ECO:0000313" key="1">
    <source>
        <dbReference type="EMBL" id="CAE0413054.1"/>
    </source>
</evidence>
<sequence>MMLYIHYLKKDYGYIEWPTQPWYQEQKSLVETKQYYCPLGRRVVDLCDEPQFGQHPRFFFMGRQYLDEKDQLYRLVPELMPLTFASIAEAQQYQEENGPTLWFVKKVNQNGGRAVQVQHHLPNVLEKDDQLQAHIPRPLLWDTKKCHVKTYQWIGSVKTAEGCLEWRIYQHDLYYLAIADEPWSLQDTSDQVQITTMRRQRLYRHHPWRLQWNLTQLCQEYFQTVMKRAIEGGKLQVPSVVQGETTDSHGYQTLQFEIHSADWMLDEDGRMYLIECNGIPVLYDPGQTQPLLTRGLNLYDGLYHDDPETAVVNDHDLIQEAVQLAIKGTLPEDSLWKRLLTMPAVVADKSK</sequence>
<accession>A0A7S3L5X7</accession>
<protein>
    <recommendedName>
        <fullName evidence="2">Tubulin--tyrosine ligase-like protein 9</fullName>
    </recommendedName>
</protein>
<evidence type="ECO:0008006" key="2">
    <source>
        <dbReference type="Google" id="ProtNLM"/>
    </source>
</evidence>
<dbReference type="Gene3D" id="3.30.470.20">
    <property type="entry name" value="ATP-grasp fold, B domain"/>
    <property type="match status" value="1"/>
</dbReference>